<dbReference type="OMA" id="DINEYFM"/>
<sequence length="432" mass="50139">MTTPCGTQRRAVTLYNILPIHDLLAEHPSLRFPKVRATATALRACDFLSRRPSIYILEGDPHTDLLYTGLHLLVWGEAANLRFMPDYLCYIYHHMATELHCILEGFIDTTTGRPANPTMHGENAFLVRVVTPIYDIIRAKAESSRDGKAPHATWRNYDDINEYFMHRDVFDRLGWPMDQSCQFFHTLPDRSHVCKTGFVEVRSFWNIYRNFDRLWVMLLLYLQAAAIVACEGAKWSWDDLLSSRGSEYKDTQVRVLTVFITWAALRFLQSLLNIGTQFRHIFRDGQMIVVCMVLKVVVAVACAVAFSVLYKRVWNQRTDNGQWSSAADSRMRSFLYAATAFVILEVLAIVLFIEPWVRNALEKTNWKICYALTWWFQSRSFVGRGLCEGTFDNVKYSIFWVLLLAVKFDFSYFLQIRLLVKPTKEIYKLNGI</sequence>
<dbReference type="Pfam" id="PF14288">
    <property type="entry name" value="FKS1_dom1"/>
    <property type="match status" value="1"/>
</dbReference>
<dbReference type="PANTHER" id="PTHR12741">
    <property type="entry name" value="LYST-INTERACTING PROTEIN LIP5 DOPAMINE RESPONSIVE PROTEIN DRG-1"/>
    <property type="match status" value="1"/>
</dbReference>
<organism evidence="2">
    <name type="scientific">Zea mays</name>
    <name type="common">Maize</name>
    <dbReference type="NCBI Taxonomy" id="4577"/>
    <lineage>
        <taxon>Eukaryota</taxon>
        <taxon>Viridiplantae</taxon>
        <taxon>Streptophyta</taxon>
        <taxon>Embryophyta</taxon>
        <taxon>Tracheophyta</taxon>
        <taxon>Spermatophyta</taxon>
        <taxon>Magnoliopsida</taxon>
        <taxon>Liliopsida</taxon>
        <taxon>Poales</taxon>
        <taxon>Poaceae</taxon>
        <taxon>PACMAD clade</taxon>
        <taxon>Panicoideae</taxon>
        <taxon>Andropogonodae</taxon>
        <taxon>Andropogoneae</taxon>
        <taxon>Tripsacinae</taxon>
        <taxon>Zea</taxon>
    </lineage>
</organism>
<dbReference type="SMART" id="SM01205">
    <property type="entry name" value="FKS1_dom1"/>
    <property type="match status" value="1"/>
</dbReference>
<proteinExistence type="predicted"/>
<dbReference type="InterPro" id="IPR026899">
    <property type="entry name" value="FKS1-like_dom1"/>
</dbReference>
<evidence type="ECO:0000259" key="1">
    <source>
        <dbReference type="SMART" id="SM01205"/>
    </source>
</evidence>
<evidence type="ECO:0000313" key="2">
    <source>
        <dbReference type="EMBL" id="ONM33078.1"/>
    </source>
</evidence>
<gene>
    <name evidence="2" type="ORF">ZEAMMB73_Zm00001d041460</name>
</gene>
<dbReference type="PANTHER" id="PTHR12741:SF90">
    <property type="entry name" value="1,3-BETA-GLUCAN SYNTHASE"/>
    <property type="match status" value="1"/>
</dbReference>
<feature type="domain" description="1,3-beta-glucan synthase component FKS1-like" evidence="1">
    <location>
        <begin position="62"/>
        <end position="178"/>
    </location>
</feature>
<dbReference type="AlphaFoldDB" id="A0A1D6MWA9"/>
<accession>A0A1D6MWA9</accession>
<dbReference type="STRING" id="4577.A0A1D6MWA9"/>
<reference evidence="2" key="1">
    <citation type="submission" date="2015-12" db="EMBL/GenBank/DDBJ databases">
        <title>Update maize B73 reference genome by single molecule sequencing technologies.</title>
        <authorList>
            <consortium name="Maize Genome Sequencing Project"/>
            <person name="Ware D."/>
        </authorList>
    </citation>
    <scope>NUCLEOTIDE SEQUENCE [LARGE SCALE GENOMIC DNA]</scope>
    <source>
        <tissue evidence="2">Seedling</tissue>
    </source>
</reference>
<dbReference type="EMBL" id="CM007649">
    <property type="protein sequence ID" value="ONM33078.1"/>
    <property type="molecule type" value="Genomic_DNA"/>
</dbReference>
<protein>
    <submittedName>
        <fullName evidence="2">Callose synthase 11</fullName>
    </submittedName>
</protein>
<name>A0A1D6MWA9_MAIZE</name>
<dbReference type="InParanoid" id="A0A1D6MWA9"/>